<dbReference type="EC" id="1.1.1.103" evidence="8"/>
<sequence>MLPAVRICSPPVSFLGSLCHGCSKTRGMYLPVRGVSWSPRQINSNGEDSSNPPLHGDCPRVLITGGLGQLGVGLAQLLRKQYGKENVILSDIKKPPLEVFDSGPFVYADVLDYKNLRELVVNNRITWLVHYSALLSAVGEANVNLARTINITGLHNVLDLALENCLRLFVPSTIGAFGPTSPRDPAPDLCVQRPRTIYGVSKVHAELMGEYLHHKYGLDFRCLRYPGVVSGTTKPGGGTTDYAFQIFHDALSSGHHECYLRPDTRLPMMHIDDCHRATVEFMQAPEYQLSLRTYNIAAMSFTPEELAEEIRKHLPELKVTYSPDPVRQTIADSWPVRFDDSNAQKDWGWRPAFGLPELVTDMICSVLLEIMDAGFFRGTSAEQDNRFSNKQKKLLKQLKFAECLEKKVDMTKVNLEVVKPWITKRVTEILGFEDDVVIEFIFNQLEEKNPDSKMMQINLTGFLNGKNAREFMKDLWPLLLSAQENIAGIPTAFLEQKKEEIKQRQIEQEKLASLKRMDEDKKENKERAQSKSPRRRKSRSPSPRRRSPPRKERKRSPSRSPRRKPSPLVSPPASPPKAQEEPQPEPDQSEASKPPPLIQEASSTSNVVKEPVMPDSVAEAKEPSPQPVVKEEERPKERPREREKDGRRDRPRHRSRTRSRSRRRHRSRSRSYSPRRRSSPRRRMSPRRRSPPRRPPPGPRHRRSRSPVRKRRSPSASSSGSSSSTSRSPRKRPAKRPSNSPPCKLLRQGDPSLSPSQRRGRPSPGPDGAGSPGKSRRSASPHARRGRGSSASPGAKRKPAGRNKSPSPAPKARRSDLSESEEDKGGKGATADSVQQRRQYRRQNQQSSSADSGSSSSSEGESSRRPPARGPPARNGDIRRRRTPSPSSPRRRHRDASPRKRRTPSPAGRRHRSPSPPRRRRSPSPPPRRRSPSPPRRRSPSPRRYSPAIQRRYSPSPVQQKPRPSGSPPPPRRRASPSPGAKRRPSRSPRRRASPGPKRRTPPSSISPPPRQRRSPPPGSYRPPREGRLSPSPAGRAHQQHLSRGSASPQGRFPHSGSPQQSRGQRQQSPPHNSRPIRRVSRTPEPRKTQRTSQSPQPMRRASSRSQSPPSQPPPLKRPAPASGSPSPSRSVSGSPPPPAKKPSSASASPSPNKTSDAEAGGKKKKKKKEKKHKKDKKHKKHKKHKKEKGATVDPEPEDGQAPVEQEEEGDADSSPKKESDSEVDDSLDDLERQLREKALRSMRKAQMSPPPS</sequence>
<name>A0ABD1KJ31_9TELE</name>
<dbReference type="InterPro" id="IPR036483">
    <property type="entry name" value="PWI_dom_sf"/>
</dbReference>
<feature type="compositionally biased region" description="Basic residues" evidence="11">
    <location>
        <begin position="774"/>
        <end position="787"/>
    </location>
</feature>
<feature type="compositionally biased region" description="Basic and acidic residues" evidence="11">
    <location>
        <begin position="1230"/>
        <end position="1240"/>
    </location>
</feature>
<evidence type="ECO:0000256" key="3">
    <source>
        <dbReference type="ARBA" id="ARBA00022664"/>
    </source>
</evidence>
<feature type="compositionally biased region" description="Low complexity" evidence="11">
    <location>
        <begin position="1054"/>
        <end position="1072"/>
    </location>
</feature>
<evidence type="ECO:0000256" key="5">
    <source>
        <dbReference type="ARBA" id="ARBA00050613"/>
    </source>
</evidence>
<keyword evidence="4" id="KW-0508">mRNA splicing</keyword>
<evidence type="ECO:0000256" key="7">
    <source>
        <dbReference type="ARBA" id="ARBA00060557"/>
    </source>
</evidence>
<dbReference type="PROSITE" id="PS51025">
    <property type="entry name" value="PWI"/>
    <property type="match status" value="1"/>
</dbReference>
<dbReference type="Pfam" id="PF01370">
    <property type="entry name" value="Epimerase"/>
    <property type="match status" value="1"/>
</dbReference>
<feature type="compositionally biased region" description="Low complexity" evidence="11">
    <location>
        <begin position="714"/>
        <end position="727"/>
    </location>
</feature>
<evidence type="ECO:0000256" key="2">
    <source>
        <dbReference type="ARBA" id="ARBA00010269"/>
    </source>
</evidence>
<feature type="compositionally biased region" description="Basic and acidic residues" evidence="11">
    <location>
        <begin position="629"/>
        <end position="648"/>
    </location>
</feature>
<protein>
    <recommendedName>
        <fullName evidence="10">L-threonine 3-dehydrogenase, mitochondrial</fullName>
        <ecNumber evidence="8">1.1.1.103</ecNumber>
    </recommendedName>
    <alternativeName>
        <fullName evidence="9">Serine/arginine repetitive matrix protein 1</fullName>
    </alternativeName>
</protein>
<evidence type="ECO:0000256" key="10">
    <source>
        <dbReference type="ARBA" id="ARBA00069940"/>
    </source>
</evidence>
<keyword evidence="14" id="KW-1185">Reference proteome</keyword>
<feature type="domain" description="PWI" evidence="12">
    <location>
        <begin position="397"/>
        <end position="496"/>
    </location>
</feature>
<comment type="pathway">
    <text evidence="7">Amino-acid degradation; L-threonine degradation via oxydo-reductase pathway; glycine from L-threonine: step 1/2.</text>
</comment>
<comment type="similarity">
    <text evidence="1">Belongs to the NAD(P)-dependent epimerase/dehydratase family.</text>
</comment>
<feature type="compositionally biased region" description="Basic residues" evidence="11">
    <location>
        <begin position="1163"/>
        <end position="1188"/>
    </location>
</feature>
<organism evidence="13 14">
    <name type="scientific">Coilia grayii</name>
    <name type="common">Gray's grenadier anchovy</name>
    <dbReference type="NCBI Taxonomy" id="363190"/>
    <lineage>
        <taxon>Eukaryota</taxon>
        <taxon>Metazoa</taxon>
        <taxon>Chordata</taxon>
        <taxon>Craniata</taxon>
        <taxon>Vertebrata</taxon>
        <taxon>Euteleostomi</taxon>
        <taxon>Actinopterygii</taxon>
        <taxon>Neopterygii</taxon>
        <taxon>Teleostei</taxon>
        <taxon>Clupei</taxon>
        <taxon>Clupeiformes</taxon>
        <taxon>Clupeoidei</taxon>
        <taxon>Engraulidae</taxon>
        <taxon>Coilinae</taxon>
        <taxon>Coilia</taxon>
    </lineage>
</organism>
<dbReference type="EMBL" id="JBHFQA010000005">
    <property type="protein sequence ID" value="KAL2099205.1"/>
    <property type="molecule type" value="Genomic_DNA"/>
</dbReference>
<evidence type="ECO:0000256" key="8">
    <source>
        <dbReference type="ARBA" id="ARBA00066604"/>
    </source>
</evidence>
<dbReference type="AlphaFoldDB" id="A0ABD1KJ31"/>
<dbReference type="CDD" id="cd05272">
    <property type="entry name" value="TDH_SDR_e"/>
    <property type="match status" value="1"/>
</dbReference>
<dbReference type="PANTHER" id="PTHR42687">
    <property type="entry name" value="L-THREONINE 3-DEHYDROGENASE"/>
    <property type="match status" value="1"/>
</dbReference>
<dbReference type="Pfam" id="PF01480">
    <property type="entry name" value="PWI"/>
    <property type="match status" value="1"/>
</dbReference>
<feature type="compositionally biased region" description="Low complexity" evidence="11">
    <location>
        <begin position="1142"/>
        <end position="1152"/>
    </location>
</feature>
<dbReference type="InterPro" id="IPR036291">
    <property type="entry name" value="NAD(P)-bd_dom_sf"/>
</dbReference>
<feature type="compositionally biased region" description="Pro residues" evidence="11">
    <location>
        <begin position="1005"/>
        <end position="1021"/>
    </location>
</feature>
<dbReference type="InterPro" id="IPR002483">
    <property type="entry name" value="PWI_dom"/>
</dbReference>
<gene>
    <name evidence="13" type="ORF">ACEWY4_005685</name>
</gene>
<dbReference type="GO" id="GO:0005681">
    <property type="term" value="C:spliceosomal complex"/>
    <property type="evidence" value="ECO:0007669"/>
    <property type="project" value="UniProtKB-ARBA"/>
</dbReference>
<evidence type="ECO:0000256" key="1">
    <source>
        <dbReference type="ARBA" id="ARBA00007637"/>
    </source>
</evidence>
<feature type="compositionally biased region" description="Basic residues" evidence="11">
    <location>
        <begin position="532"/>
        <end position="565"/>
    </location>
</feature>
<comment type="catalytic activity">
    <reaction evidence="5">
        <text>L-threonine + NAD(+) = (2S)-2-amino-3-oxobutanoate + NADH + H(+)</text>
        <dbReference type="Rhea" id="RHEA:13161"/>
        <dbReference type="ChEBI" id="CHEBI:15378"/>
        <dbReference type="ChEBI" id="CHEBI:57540"/>
        <dbReference type="ChEBI" id="CHEBI:57926"/>
        <dbReference type="ChEBI" id="CHEBI:57945"/>
        <dbReference type="ChEBI" id="CHEBI:78948"/>
        <dbReference type="EC" id="1.1.1.103"/>
    </reaction>
</comment>
<evidence type="ECO:0000313" key="14">
    <source>
        <dbReference type="Proteomes" id="UP001591681"/>
    </source>
</evidence>
<evidence type="ECO:0000256" key="11">
    <source>
        <dbReference type="SAM" id="MobiDB-lite"/>
    </source>
</evidence>
<keyword evidence="3" id="KW-0507">mRNA processing</keyword>
<dbReference type="FunFam" id="1.20.1390.10:FF:000002">
    <property type="entry name" value="Serine/arginine repetitive matrix 1 isoform 2"/>
    <property type="match status" value="1"/>
</dbReference>
<dbReference type="Proteomes" id="UP001591681">
    <property type="component" value="Unassembled WGS sequence"/>
</dbReference>
<reference evidence="13 14" key="1">
    <citation type="submission" date="2024-09" db="EMBL/GenBank/DDBJ databases">
        <title>A chromosome-level genome assembly of Gray's grenadier anchovy, Coilia grayii.</title>
        <authorList>
            <person name="Fu Z."/>
        </authorList>
    </citation>
    <scope>NUCLEOTIDE SEQUENCE [LARGE SCALE GENOMIC DNA]</scope>
    <source>
        <strain evidence="13">G4</strain>
        <tissue evidence="13">Muscle</tissue>
    </source>
</reference>
<dbReference type="GO" id="GO:0008380">
    <property type="term" value="P:RNA splicing"/>
    <property type="evidence" value="ECO:0007669"/>
    <property type="project" value="UniProtKB-KW"/>
</dbReference>
<feature type="compositionally biased region" description="Low complexity" evidence="11">
    <location>
        <begin position="1093"/>
        <end position="1109"/>
    </location>
</feature>
<dbReference type="SUPFAM" id="SSF51735">
    <property type="entry name" value="NAD(P)-binding Rossmann-fold domains"/>
    <property type="match status" value="1"/>
</dbReference>
<dbReference type="Gene3D" id="3.40.50.720">
    <property type="entry name" value="NAD(P)-binding Rossmann-like Domain"/>
    <property type="match status" value="1"/>
</dbReference>
<dbReference type="SUPFAM" id="SSF101233">
    <property type="entry name" value="PWI domain"/>
    <property type="match status" value="1"/>
</dbReference>
<comment type="function">
    <text evidence="6">Catalyzes the NAD(+)-dependent oxidation of L-threonine to 2-amino-3-ketobutyrate, mediating L-threonine catabolism.</text>
</comment>
<dbReference type="PANTHER" id="PTHR42687:SF5">
    <property type="entry name" value="L-THREONINE 3-DEHYDROGENASE, MITOCHONDRIAL-LIKE"/>
    <property type="match status" value="1"/>
</dbReference>
<feature type="compositionally biased region" description="Basic residues" evidence="11">
    <location>
        <begin position="649"/>
        <end position="692"/>
    </location>
</feature>
<feature type="compositionally biased region" description="Low complexity" evidence="11">
    <location>
        <begin position="1119"/>
        <end position="1134"/>
    </location>
</feature>
<feature type="compositionally biased region" description="Low complexity" evidence="11">
    <location>
        <begin position="833"/>
        <end position="860"/>
    </location>
</feature>
<feature type="compositionally biased region" description="Basic residues" evidence="11">
    <location>
        <begin position="971"/>
        <end position="1001"/>
    </location>
</feature>
<dbReference type="GO" id="GO:0008743">
    <property type="term" value="F:L-threonine 3-dehydrogenase activity"/>
    <property type="evidence" value="ECO:0007669"/>
    <property type="project" value="UniProtKB-EC"/>
</dbReference>
<dbReference type="GO" id="GO:0006397">
    <property type="term" value="P:mRNA processing"/>
    <property type="evidence" value="ECO:0007669"/>
    <property type="project" value="UniProtKB-KW"/>
</dbReference>
<feature type="compositionally biased region" description="Basic and acidic residues" evidence="11">
    <location>
        <begin position="512"/>
        <end position="529"/>
    </location>
</feature>
<comment type="similarity">
    <text evidence="2">Belongs to the splicing factor SR family.</text>
</comment>
<dbReference type="FunFam" id="3.40.50.720:FF:000077">
    <property type="entry name" value="L-threonine 3-dehydrogenase, mitochondrial"/>
    <property type="match status" value="1"/>
</dbReference>
<evidence type="ECO:0000256" key="4">
    <source>
        <dbReference type="ARBA" id="ARBA00023187"/>
    </source>
</evidence>
<dbReference type="SMART" id="SM00311">
    <property type="entry name" value="PWI"/>
    <property type="match status" value="1"/>
</dbReference>
<evidence type="ECO:0000313" key="13">
    <source>
        <dbReference type="EMBL" id="KAL2099205.1"/>
    </source>
</evidence>
<evidence type="ECO:0000256" key="9">
    <source>
        <dbReference type="ARBA" id="ARBA00067280"/>
    </source>
</evidence>
<dbReference type="InterPro" id="IPR001509">
    <property type="entry name" value="Epimerase_deHydtase"/>
</dbReference>
<feature type="compositionally biased region" description="Polar residues" evidence="11">
    <location>
        <begin position="1040"/>
        <end position="1049"/>
    </location>
</feature>
<evidence type="ECO:0000256" key="6">
    <source>
        <dbReference type="ARBA" id="ARBA00059023"/>
    </source>
</evidence>
<feature type="region of interest" description="Disordered" evidence="11">
    <location>
        <begin position="512"/>
        <end position="1253"/>
    </location>
</feature>
<feature type="compositionally biased region" description="Basic residues" evidence="11">
    <location>
        <begin position="879"/>
        <end position="941"/>
    </location>
</feature>
<dbReference type="InterPro" id="IPR051225">
    <property type="entry name" value="NAD(P)_epim/dehydratase"/>
</dbReference>
<proteinExistence type="inferred from homology"/>
<comment type="caution">
    <text evidence="13">The sequence shown here is derived from an EMBL/GenBank/DDBJ whole genome shotgun (WGS) entry which is preliminary data.</text>
</comment>
<feature type="compositionally biased region" description="Acidic residues" evidence="11">
    <location>
        <begin position="1195"/>
        <end position="1212"/>
    </location>
</feature>
<evidence type="ECO:0000259" key="12">
    <source>
        <dbReference type="PROSITE" id="PS51025"/>
    </source>
</evidence>
<feature type="compositionally biased region" description="Basic residues" evidence="11">
    <location>
        <begin position="699"/>
        <end position="713"/>
    </location>
</feature>
<accession>A0ABD1KJ31</accession>
<dbReference type="Gene3D" id="1.20.1390.10">
    <property type="entry name" value="PWI domain"/>
    <property type="match status" value="1"/>
</dbReference>